<keyword evidence="3" id="KW-1185">Reference proteome</keyword>
<dbReference type="Pfam" id="PF19643">
    <property type="entry name" value="DUF6146"/>
    <property type="match status" value="1"/>
</dbReference>
<dbReference type="EMBL" id="AODQ01000003">
    <property type="protein sequence ID" value="EMR04618.1"/>
    <property type="molecule type" value="Genomic_DNA"/>
</dbReference>
<dbReference type="Proteomes" id="UP000011910">
    <property type="component" value="Unassembled WGS sequence"/>
</dbReference>
<name>M7N7N2_9BACT</name>
<dbReference type="InterPro" id="IPR046144">
    <property type="entry name" value="DUF6146"/>
</dbReference>
<proteinExistence type="predicted"/>
<dbReference type="eggNOG" id="ENOG503199U">
    <property type="taxonomic scope" value="Bacteria"/>
</dbReference>
<gene>
    <name evidence="2" type="ORF">ADICEAN_00220</name>
</gene>
<organism evidence="2 3">
    <name type="scientific">Cesiribacter andamanensis AMV16</name>
    <dbReference type="NCBI Taxonomy" id="1279009"/>
    <lineage>
        <taxon>Bacteria</taxon>
        <taxon>Pseudomonadati</taxon>
        <taxon>Bacteroidota</taxon>
        <taxon>Cytophagia</taxon>
        <taxon>Cytophagales</taxon>
        <taxon>Cesiribacteraceae</taxon>
        <taxon>Cesiribacter</taxon>
    </lineage>
</organism>
<evidence type="ECO:0000313" key="3">
    <source>
        <dbReference type="Proteomes" id="UP000011910"/>
    </source>
</evidence>
<protein>
    <submittedName>
        <fullName evidence="2">Uncharacterized protein</fullName>
    </submittedName>
</protein>
<dbReference type="AlphaFoldDB" id="M7N7N2"/>
<comment type="caution">
    <text evidence="2">The sequence shown here is derived from an EMBL/GenBank/DDBJ whole genome shotgun (WGS) entry which is preliminary data.</text>
</comment>
<evidence type="ECO:0000256" key="1">
    <source>
        <dbReference type="SAM" id="MobiDB-lite"/>
    </source>
</evidence>
<dbReference type="STRING" id="1279009.ADICEAN_00220"/>
<feature type="region of interest" description="Disordered" evidence="1">
    <location>
        <begin position="1"/>
        <end position="25"/>
    </location>
</feature>
<evidence type="ECO:0000313" key="2">
    <source>
        <dbReference type="EMBL" id="EMR04618.1"/>
    </source>
</evidence>
<reference evidence="2 3" key="1">
    <citation type="journal article" date="2013" name="Genome Announc.">
        <title>Draft Genome Sequence of Cesiribacter andamanensis Strain AMV16T, Isolated from a Soil Sample from a Mud Volcano in the Andaman Islands, India.</title>
        <authorList>
            <person name="Shivaji S."/>
            <person name="Ara S."/>
            <person name="Begum Z."/>
            <person name="Srinivas T.N."/>
            <person name="Singh A."/>
            <person name="Kumar Pinnaka A."/>
        </authorList>
    </citation>
    <scope>NUCLEOTIDE SEQUENCE [LARGE SCALE GENOMIC DNA]</scope>
    <source>
        <strain evidence="2 3">AMV16</strain>
    </source>
</reference>
<accession>M7N7N2</accession>
<sequence>MLFSACAGSSSRTADRPAAPNLVPQQGDDEEYELIIIDPGFNSWFATNARPVNYYSPQHYKQWNDRYVRAWNELADRQGPRTGPDYPFQNHIQYDPSEDYGLELNYELYWYFRYVESIWGRRYNFPGPGGGRRF</sequence>